<reference key="2">
    <citation type="submission" date="2011-10" db="EMBL/GenBank/DDBJ databases">
        <title>The genome and transcriptome sequence of Clonorchis sinensis provide insights into the carcinogenic liver fluke.</title>
        <authorList>
            <person name="Wang X."/>
            <person name="Huang Y."/>
            <person name="Chen W."/>
            <person name="Liu H."/>
            <person name="Guo L."/>
            <person name="Chen Y."/>
            <person name="Luo F."/>
            <person name="Zhou W."/>
            <person name="Sun J."/>
            <person name="Mao Q."/>
            <person name="Liang P."/>
            <person name="Zhou C."/>
            <person name="Tian Y."/>
            <person name="Men J."/>
            <person name="Lv X."/>
            <person name="Huang L."/>
            <person name="Zhou J."/>
            <person name="Hu Y."/>
            <person name="Li R."/>
            <person name="Zhang F."/>
            <person name="Lei H."/>
            <person name="Li X."/>
            <person name="Hu X."/>
            <person name="Liang C."/>
            <person name="Xu J."/>
            <person name="Wu Z."/>
            <person name="Yu X."/>
        </authorList>
    </citation>
    <scope>NUCLEOTIDE SEQUENCE</scope>
    <source>
        <strain>Henan</strain>
    </source>
</reference>
<dbReference type="AlphaFoldDB" id="G7Y8L2"/>
<feature type="region of interest" description="Disordered" evidence="1">
    <location>
        <begin position="323"/>
        <end position="357"/>
    </location>
</feature>
<accession>G7Y8L2</accession>
<reference evidence="3" key="1">
    <citation type="journal article" date="2011" name="Genome Biol.">
        <title>The draft genome of the carcinogenic human liver fluke Clonorchis sinensis.</title>
        <authorList>
            <person name="Wang X."/>
            <person name="Chen W."/>
            <person name="Huang Y."/>
            <person name="Sun J."/>
            <person name="Men J."/>
            <person name="Liu H."/>
            <person name="Luo F."/>
            <person name="Guo L."/>
            <person name="Lv X."/>
            <person name="Deng C."/>
            <person name="Zhou C."/>
            <person name="Fan Y."/>
            <person name="Li X."/>
            <person name="Huang L."/>
            <person name="Hu Y."/>
            <person name="Liang C."/>
            <person name="Hu X."/>
            <person name="Xu J."/>
            <person name="Yu X."/>
        </authorList>
    </citation>
    <scope>NUCLEOTIDE SEQUENCE [LARGE SCALE GENOMIC DNA]</scope>
    <source>
        <strain evidence="3">Henan</strain>
    </source>
</reference>
<gene>
    <name evidence="3" type="ORF">CLF_102825</name>
</gene>
<keyword evidence="2" id="KW-0812">Transmembrane</keyword>
<evidence type="ECO:0000313" key="3">
    <source>
        <dbReference type="EMBL" id="GAA49297.1"/>
    </source>
</evidence>
<keyword evidence="2" id="KW-1133">Transmembrane helix</keyword>
<sequence>MTLIFSGRKPPRILATDRILFIPVYSKKPVMILDILVDEEHCGTSAQQLVQMPTILVLFNFSSSKKGAIYFIVFFLLSSSMTYFYALKMCRCNRRLYRLCRRSGDVKFPWTSSNGTRQITSIYTENDSIPVPPSTGIRLGDCELHRRVVAYMSNRQINPRLIFVSGLCGSLNVPDIGIVRIARTYKQQNVCIHIPIVDAIPAQLFRLFEALRKEKPVQMQPLRLFHIKEGKHWTRVSLLLKLISSAYAWSCQSFSSEHLDCEESMLPLVHQRTLNASEFSRQTRGTFLRLSCVIGLPDPSTDDREPNDTGQRYKQFQMSGIRSLEKSSGAPPTSQISGPSNQSTNMRPRDVDSMIGGCVTSYRVNHTDDQPVLAERLND</sequence>
<evidence type="ECO:0000256" key="1">
    <source>
        <dbReference type="SAM" id="MobiDB-lite"/>
    </source>
</evidence>
<feature type="transmembrane region" description="Helical" evidence="2">
    <location>
        <begin position="68"/>
        <end position="87"/>
    </location>
</feature>
<protein>
    <submittedName>
        <fullName evidence="3">Uncharacterized protein</fullName>
    </submittedName>
</protein>
<name>G7Y8L2_CLOSI</name>
<dbReference type="Proteomes" id="UP000008909">
    <property type="component" value="Unassembled WGS sequence"/>
</dbReference>
<dbReference type="EMBL" id="DF142948">
    <property type="protein sequence ID" value="GAA49297.1"/>
    <property type="molecule type" value="Genomic_DNA"/>
</dbReference>
<evidence type="ECO:0000256" key="2">
    <source>
        <dbReference type="SAM" id="Phobius"/>
    </source>
</evidence>
<evidence type="ECO:0000313" key="4">
    <source>
        <dbReference type="Proteomes" id="UP000008909"/>
    </source>
</evidence>
<keyword evidence="2" id="KW-0472">Membrane</keyword>
<proteinExistence type="predicted"/>
<feature type="compositionally biased region" description="Polar residues" evidence="1">
    <location>
        <begin position="330"/>
        <end position="346"/>
    </location>
</feature>
<organism evidence="3 4">
    <name type="scientific">Clonorchis sinensis</name>
    <name type="common">Chinese liver fluke</name>
    <dbReference type="NCBI Taxonomy" id="79923"/>
    <lineage>
        <taxon>Eukaryota</taxon>
        <taxon>Metazoa</taxon>
        <taxon>Spiralia</taxon>
        <taxon>Lophotrochozoa</taxon>
        <taxon>Platyhelminthes</taxon>
        <taxon>Trematoda</taxon>
        <taxon>Digenea</taxon>
        <taxon>Opisthorchiida</taxon>
        <taxon>Opisthorchiata</taxon>
        <taxon>Opisthorchiidae</taxon>
        <taxon>Clonorchis</taxon>
    </lineage>
</organism>
<keyword evidence="4" id="KW-1185">Reference proteome</keyword>